<proteinExistence type="predicted"/>
<name>A0A7S0GLY9_9STRA</name>
<keyword evidence="2" id="KW-0812">Transmembrane</keyword>
<dbReference type="PANTHER" id="PTHR19384">
    <property type="entry name" value="NITRIC OXIDE SYNTHASE-RELATED"/>
    <property type="match status" value="1"/>
</dbReference>
<dbReference type="GO" id="GO:0016491">
    <property type="term" value="F:oxidoreductase activity"/>
    <property type="evidence" value="ECO:0007669"/>
    <property type="project" value="TreeGrafter"/>
</dbReference>
<accession>A0A7S0GLY9</accession>
<dbReference type="PANTHER" id="PTHR19384:SF17">
    <property type="entry name" value="NADPH--CYTOCHROME P450 REDUCTASE"/>
    <property type="match status" value="1"/>
</dbReference>
<evidence type="ECO:0000256" key="1">
    <source>
        <dbReference type="ARBA" id="ARBA00022630"/>
    </source>
</evidence>
<gene>
    <name evidence="4" type="ORF">PINE0816_LOCUS24203</name>
</gene>
<protein>
    <recommendedName>
        <fullName evidence="3">Flavodoxin-like domain-containing protein</fullName>
    </recommendedName>
</protein>
<sequence>MEIKSRCLVVYGSETNQSKNILKEIVDNWQGSDALKFASFELLQGDDAAAKFDDINASNYEFILVGTSSYGEGEAPSGFGKFLYKLQEAAVDEEKPLKGLQHAVIGFGSTFYETFQNCPRLVDKYFGEAGSRRCLERAEIDEMDEEAETKTEEWANKVAESCLQTGASGASDDPVCKWNDPEDLILMKKMGPDGYEIDNGMPDLGSSKLPIAVAVGVAVVAYYYFYVRTVDELGGDSS</sequence>
<dbReference type="GO" id="GO:0010181">
    <property type="term" value="F:FMN binding"/>
    <property type="evidence" value="ECO:0007669"/>
    <property type="project" value="InterPro"/>
</dbReference>
<dbReference type="GO" id="GO:0005829">
    <property type="term" value="C:cytosol"/>
    <property type="evidence" value="ECO:0007669"/>
    <property type="project" value="TreeGrafter"/>
</dbReference>
<dbReference type="AlphaFoldDB" id="A0A7S0GLY9"/>
<feature type="transmembrane region" description="Helical" evidence="2">
    <location>
        <begin position="209"/>
        <end position="226"/>
    </location>
</feature>
<dbReference type="PROSITE" id="PS50902">
    <property type="entry name" value="FLAVODOXIN_LIKE"/>
    <property type="match status" value="1"/>
</dbReference>
<dbReference type="GO" id="GO:0050660">
    <property type="term" value="F:flavin adenine dinucleotide binding"/>
    <property type="evidence" value="ECO:0007669"/>
    <property type="project" value="TreeGrafter"/>
</dbReference>
<organism evidence="4">
    <name type="scientific">Proboscia inermis</name>
    <dbReference type="NCBI Taxonomy" id="420281"/>
    <lineage>
        <taxon>Eukaryota</taxon>
        <taxon>Sar</taxon>
        <taxon>Stramenopiles</taxon>
        <taxon>Ochrophyta</taxon>
        <taxon>Bacillariophyta</taxon>
        <taxon>Coscinodiscophyceae</taxon>
        <taxon>Rhizosoleniophycidae</taxon>
        <taxon>Rhizosoleniales</taxon>
        <taxon>Rhizosoleniaceae</taxon>
        <taxon>Proboscia</taxon>
    </lineage>
</organism>
<dbReference type="InterPro" id="IPR001094">
    <property type="entry name" value="Flavdoxin-like"/>
</dbReference>
<dbReference type="Pfam" id="PF00258">
    <property type="entry name" value="Flavodoxin_1"/>
    <property type="match status" value="1"/>
</dbReference>
<dbReference type="Gene3D" id="3.40.50.360">
    <property type="match status" value="1"/>
</dbReference>
<feature type="domain" description="Flavodoxin-like" evidence="3">
    <location>
        <begin position="7"/>
        <end position="159"/>
    </location>
</feature>
<dbReference type="EMBL" id="HBEL01052862">
    <property type="protein sequence ID" value="CAD8428035.1"/>
    <property type="molecule type" value="Transcribed_RNA"/>
</dbReference>
<evidence type="ECO:0000259" key="3">
    <source>
        <dbReference type="PROSITE" id="PS50902"/>
    </source>
</evidence>
<reference evidence="4" key="1">
    <citation type="submission" date="2021-01" db="EMBL/GenBank/DDBJ databases">
        <authorList>
            <person name="Corre E."/>
            <person name="Pelletier E."/>
            <person name="Niang G."/>
            <person name="Scheremetjew M."/>
            <person name="Finn R."/>
            <person name="Kale V."/>
            <person name="Holt S."/>
            <person name="Cochrane G."/>
            <person name="Meng A."/>
            <person name="Brown T."/>
            <person name="Cohen L."/>
        </authorList>
    </citation>
    <scope>NUCLEOTIDE SEQUENCE</scope>
    <source>
        <strain evidence="4">CCAP1064/1</strain>
    </source>
</reference>
<keyword evidence="2" id="KW-1133">Transmembrane helix</keyword>
<dbReference type="InterPro" id="IPR008254">
    <property type="entry name" value="Flavodoxin/NO_synth"/>
</dbReference>
<evidence type="ECO:0000256" key="2">
    <source>
        <dbReference type="SAM" id="Phobius"/>
    </source>
</evidence>
<keyword evidence="2" id="KW-0472">Membrane</keyword>
<keyword evidence="1" id="KW-0285">Flavoprotein</keyword>
<dbReference type="SUPFAM" id="SSF52218">
    <property type="entry name" value="Flavoproteins"/>
    <property type="match status" value="1"/>
</dbReference>
<dbReference type="InterPro" id="IPR029039">
    <property type="entry name" value="Flavoprotein-like_sf"/>
</dbReference>
<evidence type="ECO:0000313" key="4">
    <source>
        <dbReference type="EMBL" id="CAD8428035.1"/>
    </source>
</evidence>
<dbReference type="PRINTS" id="PR00369">
    <property type="entry name" value="FLAVODOXIN"/>
</dbReference>